<evidence type="ECO:0000256" key="1">
    <source>
        <dbReference type="SAM" id="Coils"/>
    </source>
</evidence>
<dbReference type="EMBL" id="CAMKVN010000660">
    <property type="protein sequence ID" value="CAI2170128.1"/>
    <property type="molecule type" value="Genomic_DNA"/>
</dbReference>
<dbReference type="Proteomes" id="UP001153678">
    <property type="component" value="Unassembled WGS sequence"/>
</dbReference>
<feature type="region of interest" description="Disordered" evidence="2">
    <location>
        <begin position="1"/>
        <end position="21"/>
    </location>
</feature>
<dbReference type="AlphaFoldDB" id="A0A9W4SJ23"/>
<feature type="compositionally biased region" description="Polar residues" evidence="2">
    <location>
        <begin position="1"/>
        <end position="12"/>
    </location>
</feature>
<organism evidence="3 4">
    <name type="scientific">Funneliformis geosporum</name>
    <dbReference type="NCBI Taxonomy" id="1117311"/>
    <lineage>
        <taxon>Eukaryota</taxon>
        <taxon>Fungi</taxon>
        <taxon>Fungi incertae sedis</taxon>
        <taxon>Mucoromycota</taxon>
        <taxon>Glomeromycotina</taxon>
        <taxon>Glomeromycetes</taxon>
        <taxon>Glomerales</taxon>
        <taxon>Glomeraceae</taxon>
        <taxon>Funneliformis</taxon>
    </lineage>
</organism>
<proteinExistence type="predicted"/>
<accession>A0A9W4SJ23</accession>
<sequence length="108" mass="13332">MPCIHSTIQPMTDDTPRPGIPRHLEAHQFKRLGKVLGYKSLQEEVLKRYERNKEDEEEVLKRYERNKEDEEEVLKRYERNKDDEEEVLKRYERNKEDEEEEHFILIFI</sequence>
<comment type="caution">
    <text evidence="3">The sequence shown here is derived from an EMBL/GenBank/DDBJ whole genome shotgun (WGS) entry which is preliminary data.</text>
</comment>
<protein>
    <submittedName>
        <fullName evidence="3">16186_t:CDS:1</fullName>
    </submittedName>
</protein>
<name>A0A9W4SJ23_9GLOM</name>
<evidence type="ECO:0000313" key="3">
    <source>
        <dbReference type="EMBL" id="CAI2170128.1"/>
    </source>
</evidence>
<evidence type="ECO:0000256" key="2">
    <source>
        <dbReference type="SAM" id="MobiDB-lite"/>
    </source>
</evidence>
<evidence type="ECO:0000313" key="4">
    <source>
        <dbReference type="Proteomes" id="UP001153678"/>
    </source>
</evidence>
<keyword evidence="4" id="KW-1185">Reference proteome</keyword>
<feature type="coiled-coil region" evidence="1">
    <location>
        <begin position="39"/>
        <end position="101"/>
    </location>
</feature>
<keyword evidence="1" id="KW-0175">Coiled coil</keyword>
<gene>
    <name evidence="3" type="ORF">FWILDA_LOCUS4427</name>
</gene>
<reference evidence="3" key="1">
    <citation type="submission" date="2022-08" db="EMBL/GenBank/DDBJ databases">
        <authorList>
            <person name="Kallberg Y."/>
            <person name="Tangrot J."/>
            <person name="Rosling A."/>
        </authorList>
    </citation>
    <scope>NUCLEOTIDE SEQUENCE</scope>
    <source>
        <strain evidence="3">Wild A</strain>
    </source>
</reference>